<evidence type="ECO:0000313" key="2">
    <source>
        <dbReference type="Proteomes" id="UP000828941"/>
    </source>
</evidence>
<keyword evidence="2" id="KW-1185">Reference proteome</keyword>
<dbReference type="Proteomes" id="UP000828941">
    <property type="component" value="Chromosome 13"/>
</dbReference>
<proteinExistence type="predicted"/>
<organism evidence="1 2">
    <name type="scientific">Bauhinia variegata</name>
    <name type="common">Purple orchid tree</name>
    <name type="synonym">Phanera variegata</name>
    <dbReference type="NCBI Taxonomy" id="167791"/>
    <lineage>
        <taxon>Eukaryota</taxon>
        <taxon>Viridiplantae</taxon>
        <taxon>Streptophyta</taxon>
        <taxon>Embryophyta</taxon>
        <taxon>Tracheophyta</taxon>
        <taxon>Spermatophyta</taxon>
        <taxon>Magnoliopsida</taxon>
        <taxon>eudicotyledons</taxon>
        <taxon>Gunneridae</taxon>
        <taxon>Pentapetalae</taxon>
        <taxon>rosids</taxon>
        <taxon>fabids</taxon>
        <taxon>Fabales</taxon>
        <taxon>Fabaceae</taxon>
        <taxon>Cercidoideae</taxon>
        <taxon>Cercideae</taxon>
        <taxon>Bauhiniinae</taxon>
        <taxon>Bauhinia</taxon>
    </lineage>
</organism>
<name>A0ACB9KUD0_BAUVA</name>
<sequence length="174" mass="19536">MFSMENGIRKHTFMGTSNSPSLAMHRDSQTISKTKPKIRIIHIFAPKIIKTDVENFRELVQRLTGKPSGDQKYCKKKPRIAGRDREAKIVSGHESEKPKRMIAKSMELRNGFVGLDQSRDLRIKEEAGLCSYENSGGYLGGFPDLEGFISEIAEFPLLPLDGNHMQGFGEPQLA</sequence>
<dbReference type="EMBL" id="CM039438">
    <property type="protein sequence ID" value="KAI4300691.1"/>
    <property type="molecule type" value="Genomic_DNA"/>
</dbReference>
<evidence type="ECO:0000313" key="1">
    <source>
        <dbReference type="EMBL" id="KAI4300691.1"/>
    </source>
</evidence>
<reference evidence="1 2" key="1">
    <citation type="journal article" date="2022" name="DNA Res.">
        <title>Chromosomal-level genome assembly of the orchid tree Bauhinia variegata (Leguminosae; Cercidoideae) supports the allotetraploid origin hypothesis of Bauhinia.</title>
        <authorList>
            <person name="Zhong Y."/>
            <person name="Chen Y."/>
            <person name="Zheng D."/>
            <person name="Pang J."/>
            <person name="Liu Y."/>
            <person name="Luo S."/>
            <person name="Meng S."/>
            <person name="Qian L."/>
            <person name="Wei D."/>
            <person name="Dai S."/>
            <person name="Zhou R."/>
        </authorList>
    </citation>
    <scope>NUCLEOTIDE SEQUENCE [LARGE SCALE GENOMIC DNA]</scope>
    <source>
        <strain evidence="1">BV-YZ2020</strain>
    </source>
</reference>
<comment type="caution">
    <text evidence="1">The sequence shown here is derived from an EMBL/GenBank/DDBJ whole genome shotgun (WGS) entry which is preliminary data.</text>
</comment>
<protein>
    <submittedName>
        <fullName evidence="1">Uncharacterized protein</fullName>
    </submittedName>
</protein>
<gene>
    <name evidence="1" type="ORF">L6164_034039</name>
</gene>
<accession>A0ACB9KUD0</accession>